<dbReference type="Gene3D" id="1.25.40.280">
    <property type="entry name" value="alix/aip1 like domains"/>
    <property type="match status" value="1"/>
</dbReference>
<feature type="compositionally biased region" description="Polar residues" evidence="2">
    <location>
        <begin position="433"/>
        <end position="458"/>
    </location>
</feature>
<dbReference type="InterPro" id="IPR038499">
    <property type="entry name" value="BRO1_sf"/>
</dbReference>
<feature type="region of interest" description="Disordered" evidence="2">
    <location>
        <begin position="401"/>
        <end position="513"/>
    </location>
</feature>
<dbReference type="PANTHER" id="PTHR23032:SF13">
    <property type="entry name" value="BRO1 DOMAIN-CONTAINING PROTEIN BROX"/>
    <property type="match status" value="1"/>
</dbReference>
<accession>A0A7S4I7Q1</accession>
<organism evidence="4">
    <name type="scientific">Odontella aurita</name>
    <dbReference type="NCBI Taxonomy" id="265563"/>
    <lineage>
        <taxon>Eukaryota</taxon>
        <taxon>Sar</taxon>
        <taxon>Stramenopiles</taxon>
        <taxon>Ochrophyta</taxon>
        <taxon>Bacillariophyta</taxon>
        <taxon>Mediophyceae</taxon>
        <taxon>Biddulphiophycidae</taxon>
        <taxon>Eupodiscales</taxon>
        <taxon>Odontellaceae</taxon>
        <taxon>Odontella</taxon>
    </lineage>
</organism>
<dbReference type="EMBL" id="HBKQ01012359">
    <property type="protein sequence ID" value="CAE2221205.1"/>
    <property type="molecule type" value="Transcribed_RNA"/>
</dbReference>
<dbReference type="AlphaFoldDB" id="A0A7S4I7Q1"/>
<protein>
    <recommendedName>
        <fullName evidence="3">BRO1 domain-containing protein</fullName>
    </recommendedName>
</protein>
<dbReference type="PROSITE" id="PS51180">
    <property type="entry name" value="BRO1"/>
    <property type="match status" value="1"/>
</dbReference>
<dbReference type="PANTHER" id="PTHR23032">
    <property type="entry name" value="BRO1 DOMAIN-CONTAINING PROTEIN BROX"/>
    <property type="match status" value="1"/>
</dbReference>
<proteinExistence type="inferred from homology"/>
<gene>
    <name evidence="4" type="ORF">OAUR00152_LOCUS8412</name>
</gene>
<name>A0A7S4I7Q1_9STRA</name>
<evidence type="ECO:0000259" key="3">
    <source>
        <dbReference type="PROSITE" id="PS51180"/>
    </source>
</evidence>
<dbReference type="InterPro" id="IPR004328">
    <property type="entry name" value="BRO1_dom"/>
</dbReference>
<dbReference type="SMART" id="SM01041">
    <property type="entry name" value="BRO1"/>
    <property type="match status" value="1"/>
</dbReference>
<evidence type="ECO:0000313" key="4">
    <source>
        <dbReference type="EMBL" id="CAE2221205.1"/>
    </source>
</evidence>
<feature type="compositionally biased region" description="Basic and acidic residues" evidence="2">
    <location>
        <begin position="493"/>
        <end position="513"/>
    </location>
</feature>
<dbReference type="Pfam" id="PF03097">
    <property type="entry name" value="BRO1"/>
    <property type="match status" value="1"/>
</dbReference>
<sequence length="513" mass="55799">MNDEPIGPDLSHPDAAIRLASAVHRFPCPEIGTEHQICFANSFRTVGSHPTTRAVTSQAESSRASLSEALVGSSKGTTVSHKSIVRSAQKYLPFIHQILLTCKVQPEAARLDERLFFEWSSGVEKSKTLFKSEALMFEMVMTIACEGMGLAGDACDESTNGNFAASSRGFKQASGVMEFLAEDQLPKWIARGSNVEDKDLPSEVTVGVCEAFKVLFLAIAQQMAVATVLVKPGTPNWGLLAKLCLGVAEQLELFTSNMRSKASNQMPKIDPNFFTLVTFQVNIQRGLSLYFQSRNIWDSNSGYGLAICLLNEASSYLQTRDSPTSRGLPDVGPKSVLRALSSDVTDMRGHMRLLLKSWEKDNSLVYFDKVPQSIPEGEKLKSGIMMMKPEHYELKEVEPVPLSLPGANSSPPPPNSGAGQTEQEMSDEEFARQLQNKLNTDSSHIPKSSPKSASNVMSSPPKPSVSAMSGPPRPVPSIMSSPPKPKTSLASSDKSDEDLARELQAKLNRGDDC</sequence>
<dbReference type="InterPro" id="IPR038898">
    <property type="entry name" value="BROX"/>
</dbReference>
<comment type="similarity">
    <text evidence="1">Belongs to the BROX family.</text>
</comment>
<feature type="domain" description="BRO1" evidence="3">
    <location>
        <begin position="69"/>
        <end position="513"/>
    </location>
</feature>
<evidence type="ECO:0000256" key="2">
    <source>
        <dbReference type="SAM" id="MobiDB-lite"/>
    </source>
</evidence>
<evidence type="ECO:0000256" key="1">
    <source>
        <dbReference type="ARBA" id="ARBA00008901"/>
    </source>
</evidence>
<reference evidence="4" key="1">
    <citation type="submission" date="2021-01" db="EMBL/GenBank/DDBJ databases">
        <authorList>
            <person name="Corre E."/>
            <person name="Pelletier E."/>
            <person name="Niang G."/>
            <person name="Scheremetjew M."/>
            <person name="Finn R."/>
            <person name="Kale V."/>
            <person name="Holt S."/>
            <person name="Cochrane G."/>
            <person name="Meng A."/>
            <person name="Brown T."/>
            <person name="Cohen L."/>
        </authorList>
    </citation>
    <scope>NUCLEOTIDE SEQUENCE</scope>
    <source>
        <strain evidence="4">Isolate 1302-5</strain>
    </source>
</reference>